<dbReference type="PIRSF" id="PIRSF006661">
    <property type="entry name" value="PP-lp_UCP006661"/>
    <property type="match status" value="1"/>
</dbReference>
<dbReference type="InterPro" id="IPR005232">
    <property type="entry name" value="LarE"/>
</dbReference>
<organism evidence="2 3">
    <name type="scientific">Methanolobus mangrovi</name>
    <dbReference type="NCBI Taxonomy" id="3072977"/>
    <lineage>
        <taxon>Archaea</taxon>
        <taxon>Methanobacteriati</taxon>
        <taxon>Methanobacteriota</taxon>
        <taxon>Stenosarchaea group</taxon>
        <taxon>Methanomicrobia</taxon>
        <taxon>Methanosarcinales</taxon>
        <taxon>Methanosarcinaceae</taxon>
        <taxon>Methanolobus</taxon>
    </lineage>
</organism>
<name>A0AA51UFE5_9EURY</name>
<dbReference type="Proteomes" id="UP001183006">
    <property type="component" value="Chromosome"/>
</dbReference>
<dbReference type="CDD" id="cd01990">
    <property type="entry name" value="LarE-like"/>
    <property type="match status" value="1"/>
</dbReference>
<dbReference type="AlphaFoldDB" id="A0AA51UFE5"/>
<dbReference type="InterPro" id="IPR006171">
    <property type="entry name" value="TOPRIM_dom"/>
</dbReference>
<evidence type="ECO:0000313" key="2">
    <source>
        <dbReference type="EMBL" id="WMW22185.1"/>
    </source>
</evidence>
<dbReference type="GO" id="GO:0006529">
    <property type="term" value="P:asparagine biosynthetic process"/>
    <property type="evidence" value="ECO:0007669"/>
    <property type="project" value="InterPro"/>
</dbReference>
<dbReference type="Pfam" id="PF00733">
    <property type="entry name" value="Asn_synthase"/>
    <property type="match status" value="1"/>
</dbReference>
<keyword evidence="2" id="KW-0808">Transferase</keyword>
<dbReference type="Gene3D" id="3.40.50.620">
    <property type="entry name" value="HUPs"/>
    <property type="match status" value="1"/>
</dbReference>
<dbReference type="PANTHER" id="PTHR43169:SF2">
    <property type="entry name" value="NAD_GMP SYNTHASE DOMAIN-CONTAINING PROTEIN"/>
    <property type="match status" value="1"/>
</dbReference>
<dbReference type="PANTHER" id="PTHR43169">
    <property type="entry name" value="EXSB FAMILY PROTEIN"/>
    <property type="match status" value="1"/>
</dbReference>
<accession>A0AA51UFE5</accession>
<dbReference type="InterPro" id="IPR001962">
    <property type="entry name" value="Asn_synthase"/>
</dbReference>
<dbReference type="KEGG" id="mmav:RE476_12565"/>
<reference evidence="2" key="1">
    <citation type="submission" date="2023-08" db="EMBL/GenBank/DDBJ databases">
        <title>Methanolobus mangrovi sp. nov. and Methanolobus sediminis sp. nov, two novel methylotrophic methanogens isolated from mangrove sediments in China.</title>
        <authorList>
            <person name="Zhou J."/>
        </authorList>
    </citation>
    <scope>NUCLEOTIDE SEQUENCE</scope>
    <source>
        <strain evidence="2">FTZ2</strain>
    </source>
</reference>
<dbReference type="EMBL" id="CP133594">
    <property type="protein sequence ID" value="WMW22185.1"/>
    <property type="molecule type" value="Genomic_DNA"/>
</dbReference>
<proteinExistence type="predicted"/>
<protein>
    <submittedName>
        <fullName evidence="2">ATP-dependent sacrificial sulfur transferase LarE</fullName>
    </submittedName>
</protein>
<evidence type="ECO:0000259" key="1">
    <source>
        <dbReference type="PROSITE" id="PS50880"/>
    </source>
</evidence>
<gene>
    <name evidence="2" type="primary">larE</name>
    <name evidence="2" type="ORF">RE476_12565</name>
</gene>
<feature type="domain" description="Toprim" evidence="1">
    <location>
        <begin position="1"/>
        <end position="55"/>
    </location>
</feature>
<dbReference type="GO" id="GO:0016783">
    <property type="term" value="F:sulfurtransferase activity"/>
    <property type="evidence" value="ECO:0007669"/>
    <property type="project" value="InterPro"/>
</dbReference>
<dbReference type="RefSeq" id="WP_309307980.1">
    <property type="nucleotide sequence ID" value="NZ_CP133594.1"/>
</dbReference>
<sequence length="266" mass="29848">MLNEKLELLKKDISEKESVIIAFSGGVDSSVLASISHEVLGKKAVAVTIKNHSFPKRELECTKRVAEEIGIAHRILYVNELDFPLIAENSPDRCYHCKKEIIGVLNSVREELDFNVIIEGSNASDLNSYRPGKKAIDEAGDSVYSPYIEFDVNKDEIRQIARELGLSVADKTPSPCLASRIPYGDALTEEAIKRAEMAEDFLIKLGFQELRVRDHRGIARIEILPEDMNALLQIREDIASYLKKIGFSYITLDMEGFRSGSMDEIL</sequence>
<dbReference type="PROSITE" id="PS50880">
    <property type="entry name" value="TOPRIM"/>
    <property type="match status" value="1"/>
</dbReference>
<dbReference type="InterPro" id="IPR052188">
    <property type="entry name" value="Ni-pincer_cofactor_biosynth"/>
</dbReference>
<dbReference type="GO" id="GO:0004066">
    <property type="term" value="F:asparagine synthase (glutamine-hydrolyzing) activity"/>
    <property type="evidence" value="ECO:0007669"/>
    <property type="project" value="InterPro"/>
</dbReference>
<evidence type="ECO:0000313" key="3">
    <source>
        <dbReference type="Proteomes" id="UP001183006"/>
    </source>
</evidence>
<dbReference type="NCBIfam" id="TIGR00268">
    <property type="entry name" value="ATP-dependent sacrificial sulfur transferase LarE"/>
    <property type="match status" value="1"/>
</dbReference>
<dbReference type="InterPro" id="IPR014729">
    <property type="entry name" value="Rossmann-like_a/b/a_fold"/>
</dbReference>
<keyword evidence="3" id="KW-1185">Reference proteome</keyword>
<dbReference type="GeneID" id="84230988"/>
<dbReference type="SUPFAM" id="SSF52402">
    <property type="entry name" value="Adenine nucleotide alpha hydrolases-like"/>
    <property type="match status" value="1"/>
</dbReference>